<comment type="caution">
    <text evidence="1">The sequence shown here is derived from an EMBL/GenBank/DDBJ whole genome shotgun (WGS) entry which is preliminary data.</text>
</comment>
<organism evidence="1 2">
    <name type="scientific">Streptacidiphilus cavernicola</name>
    <dbReference type="NCBI Taxonomy" id="3342716"/>
    <lineage>
        <taxon>Bacteria</taxon>
        <taxon>Bacillati</taxon>
        <taxon>Actinomycetota</taxon>
        <taxon>Actinomycetes</taxon>
        <taxon>Kitasatosporales</taxon>
        <taxon>Streptomycetaceae</taxon>
        <taxon>Streptacidiphilus</taxon>
    </lineage>
</organism>
<evidence type="ECO:0000313" key="2">
    <source>
        <dbReference type="Proteomes" id="UP001592528"/>
    </source>
</evidence>
<dbReference type="EMBL" id="JBHEZZ010000018">
    <property type="protein sequence ID" value="MFC1404985.1"/>
    <property type="molecule type" value="Genomic_DNA"/>
</dbReference>
<dbReference type="Pfam" id="PF14462">
    <property type="entry name" value="Prok-E2_E"/>
    <property type="match status" value="1"/>
</dbReference>
<name>A0ABV6UU37_9ACTN</name>
<dbReference type="InterPro" id="IPR025701">
    <property type="entry name" value="UBQ-conjugat_E2_E"/>
</dbReference>
<gene>
    <name evidence="1" type="ORF">ACEZDJ_27250</name>
</gene>
<evidence type="ECO:0000313" key="1">
    <source>
        <dbReference type="EMBL" id="MFC1404985.1"/>
    </source>
</evidence>
<reference evidence="1 2" key="1">
    <citation type="submission" date="2024-09" db="EMBL/GenBank/DDBJ databases">
        <authorList>
            <person name="Lee S.D."/>
        </authorList>
    </citation>
    <scope>NUCLEOTIDE SEQUENCE [LARGE SCALE GENOMIC DNA]</scope>
    <source>
        <strain evidence="1 2">N1-5</strain>
    </source>
</reference>
<accession>A0ABV6UU37</accession>
<protein>
    <submittedName>
        <fullName evidence="1">E2/UBC family protein</fullName>
    </submittedName>
</protein>
<proteinExistence type="predicted"/>
<keyword evidence="2" id="KW-1185">Reference proteome</keyword>
<dbReference type="Proteomes" id="UP001592528">
    <property type="component" value="Unassembled WGS sequence"/>
</dbReference>
<dbReference type="RefSeq" id="WP_051725975.1">
    <property type="nucleotide sequence ID" value="NZ_JBHEZZ010000018.1"/>
</dbReference>
<sequence>MSASMDLPAEDHDFLRSTDYTYEVFEEGNMLCVLLSNVTLPPGLNREQADILLRLAPLYPDAPPDMWWVSPSLTTASGGEIPATQTQETHRNQVWQRWSRHLPAGSWSVGIDNLESYLAVIRADMCAAAGAFL</sequence>